<comment type="caution">
    <text evidence="1">The sequence shown here is derived from an EMBL/GenBank/DDBJ whole genome shotgun (WGS) entry which is preliminary data.</text>
</comment>
<evidence type="ECO:0000313" key="1">
    <source>
        <dbReference type="EMBL" id="SAL17366.1"/>
    </source>
</evidence>
<dbReference type="AlphaFoldDB" id="A0A658QT12"/>
<dbReference type="RefSeq" id="WP_040048872.1">
    <property type="nucleotide sequence ID" value="NZ_FCNV02000001.1"/>
</dbReference>
<dbReference type="OrthoDB" id="8686772at2"/>
<name>A0A658QT12_9BURK</name>
<sequence length="193" mass="22277">MLLPRTPDRRVRPLTPDEIALARLVFRDAIDYSTVRVHARPYLPFGLQPPHTAMAPNGNLYFPPACHQDDFAACGISDQMWFIHEMTHVWQFQLGYWVRTRGAIRIGLDYGYRLGVGRRLSDYNMEAQGNLLADYFALRFRDAPSRLYEPRYRHAPDALALFEAVLADFIDAPSDRRHLPKRRAARLSPDGPR</sequence>
<dbReference type="Proteomes" id="UP000198263">
    <property type="component" value="Unassembled WGS sequence"/>
</dbReference>
<reference evidence="1 2" key="1">
    <citation type="submission" date="2016-01" db="EMBL/GenBank/DDBJ databases">
        <authorList>
            <person name="Peeters C."/>
        </authorList>
    </citation>
    <scope>NUCLEOTIDE SEQUENCE [LARGE SCALE GENOMIC DNA]</scope>
    <source>
        <strain evidence="1">LMG 29315</strain>
    </source>
</reference>
<evidence type="ECO:0000313" key="2">
    <source>
        <dbReference type="Proteomes" id="UP000198263"/>
    </source>
</evidence>
<organism evidence="1 2">
    <name type="scientific">Caballeronia concitans</name>
    <dbReference type="NCBI Taxonomy" id="1777133"/>
    <lineage>
        <taxon>Bacteria</taxon>
        <taxon>Pseudomonadati</taxon>
        <taxon>Pseudomonadota</taxon>
        <taxon>Betaproteobacteria</taxon>
        <taxon>Burkholderiales</taxon>
        <taxon>Burkholderiaceae</taxon>
        <taxon>Caballeronia</taxon>
    </lineage>
</organism>
<dbReference type="EMBL" id="FCNV02000001">
    <property type="protein sequence ID" value="SAL17366.1"/>
    <property type="molecule type" value="Genomic_DNA"/>
</dbReference>
<proteinExistence type="predicted"/>
<gene>
    <name evidence="1" type="ORF">AWB72_01071</name>
</gene>
<keyword evidence="2" id="KW-1185">Reference proteome</keyword>
<accession>A0A658QT12</accession>
<protein>
    <submittedName>
        <fullName evidence="1">Rhs element Vgr protein</fullName>
    </submittedName>
</protein>